<dbReference type="EMBL" id="JACXAA010000015">
    <property type="protein sequence ID" value="MBD2756917.1"/>
    <property type="molecule type" value="Genomic_DNA"/>
</dbReference>
<dbReference type="RefSeq" id="WP_191042541.1">
    <property type="nucleotide sequence ID" value="NZ_JACXAA010000015.1"/>
</dbReference>
<evidence type="ECO:0000313" key="2">
    <source>
        <dbReference type="Proteomes" id="UP000653797"/>
    </source>
</evidence>
<comment type="caution">
    <text evidence="1">The sequence shown here is derived from an EMBL/GenBank/DDBJ whole genome shotgun (WGS) entry which is preliminary data.</text>
</comment>
<evidence type="ECO:0000313" key="1">
    <source>
        <dbReference type="EMBL" id="MBD2756917.1"/>
    </source>
</evidence>
<protein>
    <recommendedName>
        <fullName evidence="3">Lipocalin-like domain-containing protein</fullName>
    </recommendedName>
</protein>
<proteinExistence type="predicted"/>
<keyword evidence="2" id="KW-1185">Reference proteome</keyword>
<dbReference type="PROSITE" id="PS51257">
    <property type="entry name" value="PROKAR_LIPOPROTEIN"/>
    <property type="match status" value="1"/>
</dbReference>
<accession>A0A927B827</accession>
<dbReference type="Proteomes" id="UP000653797">
    <property type="component" value="Unassembled WGS sequence"/>
</dbReference>
<gene>
    <name evidence="1" type="ORF">IC230_28820</name>
</gene>
<name>A0A927B827_9BACT</name>
<evidence type="ECO:0008006" key="3">
    <source>
        <dbReference type="Google" id="ProtNLM"/>
    </source>
</evidence>
<sequence>MRFTLITLILIGLIGCNGKSVEKETSNRFVGNWQPVAFFIAPTKVYGNLKPGWNLDNTFPAVSFREDGTFHDPHDITNATIRYQVLNEQQFHFTNENNQETVYQYEFRADTLVTLTECANQLYCGWKYIPKP</sequence>
<reference evidence="1" key="1">
    <citation type="submission" date="2020-09" db="EMBL/GenBank/DDBJ databases">
        <authorList>
            <person name="Kim M.K."/>
        </authorList>
    </citation>
    <scope>NUCLEOTIDE SEQUENCE</scope>
    <source>
        <strain evidence="1">BT704</strain>
    </source>
</reference>
<organism evidence="1 2">
    <name type="scientific">Spirosoma validum</name>
    <dbReference type="NCBI Taxonomy" id="2771355"/>
    <lineage>
        <taxon>Bacteria</taxon>
        <taxon>Pseudomonadati</taxon>
        <taxon>Bacteroidota</taxon>
        <taxon>Cytophagia</taxon>
        <taxon>Cytophagales</taxon>
        <taxon>Cytophagaceae</taxon>
        <taxon>Spirosoma</taxon>
    </lineage>
</organism>
<dbReference type="AlphaFoldDB" id="A0A927B827"/>